<dbReference type="EMBL" id="KK914782">
    <property type="protein sequence ID" value="KDP28085.1"/>
    <property type="molecule type" value="Genomic_DNA"/>
</dbReference>
<evidence type="ECO:0000256" key="1">
    <source>
        <dbReference type="SAM" id="Phobius"/>
    </source>
</evidence>
<sequence length="52" mass="5519">MGKIVCQEISEGGDGVDLTGLLMALVIALVLMVICRPVPRSPAPTLIMRRIA</sequence>
<keyword evidence="3" id="KW-1185">Reference proteome</keyword>
<keyword evidence="1" id="KW-0812">Transmembrane</keyword>
<proteinExistence type="predicted"/>
<keyword evidence="1" id="KW-0472">Membrane</keyword>
<keyword evidence="1" id="KW-1133">Transmembrane helix</keyword>
<feature type="transmembrane region" description="Helical" evidence="1">
    <location>
        <begin position="20"/>
        <end position="39"/>
    </location>
</feature>
<evidence type="ECO:0000313" key="2">
    <source>
        <dbReference type="EMBL" id="KDP28085.1"/>
    </source>
</evidence>
<protein>
    <submittedName>
        <fullName evidence="2">Uncharacterized protein</fullName>
    </submittedName>
</protein>
<dbReference type="AlphaFoldDB" id="A0A067K747"/>
<name>A0A067K747_JATCU</name>
<dbReference type="Proteomes" id="UP000027138">
    <property type="component" value="Unassembled WGS sequence"/>
</dbReference>
<reference evidence="2 3" key="1">
    <citation type="journal article" date="2014" name="PLoS ONE">
        <title>Global Analysis of Gene Expression Profiles in Physic Nut (Jatropha curcas L.) Seedlings Exposed to Salt Stress.</title>
        <authorList>
            <person name="Zhang L."/>
            <person name="Zhang C."/>
            <person name="Wu P."/>
            <person name="Chen Y."/>
            <person name="Li M."/>
            <person name="Jiang H."/>
            <person name="Wu G."/>
        </authorList>
    </citation>
    <scope>NUCLEOTIDE SEQUENCE [LARGE SCALE GENOMIC DNA]</scope>
    <source>
        <strain evidence="3">cv. GZQX0401</strain>
        <tissue evidence="2">Young leaves</tissue>
    </source>
</reference>
<organism evidence="2 3">
    <name type="scientific">Jatropha curcas</name>
    <name type="common">Barbados nut</name>
    <dbReference type="NCBI Taxonomy" id="180498"/>
    <lineage>
        <taxon>Eukaryota</taxon>
        <taxon>Viridiplantae</taxon>
        <taxon>Streptophyta</taxon>
        <taxon>Embryophyta</taxon>
        <taxon>Tracheophyta</taxon>
        <taxon>Spermatophyta</taxon>
        <taxon>Magnoliopsida</taxon>
        <taxon>eudicotyledons</taxon>
        <taxon>Gunneridae</taxon>
        <taxon>Pentapetalae</taxon>
        <taxon>rosids</taxon>
        <taxon>fabids</taxon>
        <taxon>Malpighiales</taxon>
        <taxon>Euphorbiaceae</taxon>
        <taxon>Crotonoideae</taxon>
        <taxon>Jatropheae</taxon>
        <taxon>Jatropha</taxon>
    </lineage>
</organism>
<accession>A0A067K747</accession>
<gene>
    <name evidence="2" type="ORF">JCGZ_13856</name>
</gene>
<evidence type="ECO:0000313" key="3">
    <source>
        <dbReference type="Proteomes" id="UP000027138"/>
    </source>
</evidence>